<accession>A0A2W5XWR6</accession>
<proteinExistence type="inferred from homology"/>
<dbReference type="SUPFAM" id="SSF56112">
    <property type="entry name" value="Protein kinase-like (PK-like)"/>
    <property type="match status" value="1"/>
</dbReference>
<sequence length="329" mass="36160">MSRSLTPQLAMLWESDEPVAALQQRFGFPDALSAGRWVAEALKTHWDIEVTSCERLVMSDRNALAWVVGPDGPFIAKWSVTPERFKRLSAIARLTAWLGSRDLPVSVPVAALDGETQVQLGDASMGLQQEIVGEHLDVDNAEQVHAAGAALARLHRALESYPEAGDLATWLSKPEPLTARIDQWLKTAGEHVPPEACAALRKIAADAPRVPARHQLVHGDIRSANILCDGPVITAFIDFDEVRLDFRIDEIARSAVLLGTQFHDWGPVTAEVRTAFLAGYQSVQPLGPEERQWWNVLVLWYSLAFVPPGDDPTGWRPAALDHLATLTNV</sequence>
<dbReference type="InterPro" id="IPR050249">
    <property type="entry name" value="Pseudomonas-type_ThrB"/>
</dbReference>
<keyword evidence="4" id="KW-1185">Reference proteome</keyword>
<dbReference type="InterPro" id="IPR002575">
    <property type="entry name" value="Aminoglycoside_PTrfase"/>
</dbReference>
<gene>
    <name evidence="3" type="ORF">DNL40_01300</name>
</gene>
<evidence type="ECO:0000256" key="1">
    <source>
        <dbReference type="ARBA" id="ARBA00038240"/>
    </source>
</evidence>
<dbReference type="GO" id="GO:0004413">
    <property type="term" value="F:homoserine kinase activity"/>
    <property type="evidence" value="ECO:0007669"/>
    <property type="project" value="TreeGrafter"/>
</dbReference>
<dbReference type="RefSeq" id="WP_111249422.1">
    <property type="nucleotide sequence ID" value="NZ_QKWH01000001.1"/>
</dbReference>
<evidence type="ECO:0000313" key="4">
    <source>
        <dbReference type="Proteomes" id="UP000248783"/>
    </source>
</evidence>
<dbReference type="GO" id="GO:0009088">
    <property type="term" value="P:threonine biosynthetic process"/>
    <property type="evidence" value="ECO:0007669"/>
    <property type="project" value="TreeGrafter"/>
</dbReference>
<feature type="domain" description="Aminoglycoside phosphotransferase" evidence="2">
    <location>
        <begin position="66"/>
        <end position="290"/>
    </location>
</feature>
<dbReference type="EMBL" id="QKWH01000001">
    <property type="protein sequence ID" value="PZR55058.1"/>
    <property type="molecule type" value="Genomic_DNA"/>
</dbReference>
<dbReference type="Gene3D" id="3.90.1200.10">
    <property type="match status" value="1"/>
</dbReference>
<comment type="caution">
    <text evidence="3">The sequence shown here is derived from an EMBL/GenBank/DDBJ whole genome shotgun (WGS) entry which is preliminary data.</text>
</comment>
<name>A0A2W5XWR6_9MICO</name>
<dbReference type="Proteomes" id="UP000248783">
    <property type="component" value="Unassembled WGS sequence"/>
</dbReference>
<dbReference type="Pfam" id="PF01636">
    <property type="entry name" value="APH"/>
    <property type="match status" value="1"/>
</dbReference>
<reference evidence="3 4" key="1">
    <citation type="submission" date="2018-06" db="EMBL/GenBank/DDBJ databases">
        <title>Whole genome sequencing of a novel hydrocarbon degrading bacterial strain, PW21 isolated from oil contaminated produced water sample.</title>
        <authorList>
            <person name="Nagkirti P."/>
            <person name="Shaikh A."/>
            <person name="Gowdaman V."/>
            <person name="Engineer A.E."/>
            <person name="Dagar S."/>
            <person name="Dhakephalkar P.K."/>
        </authorList>
    </citation>
    <scope>NUCLEOTIDE SEQUENCE [LARGE SCALE GENOMIC DNA]</scope>
    <source>
        <strain evidence="3 4">PW21</strain>
    </source>
</reference>
<dbReference type="AlphaFoldDB" id="A0A2W5XWR6"/>
<evidence type="ECO:0000259" key="2">
    <source>
        <dbReference type="Pfam" id="PF01636"/>
    </source>
</evidence>
<evidence type="ECO:0000313" key="3">
    <source>
        <dbReference type="EMBL" id="PZR55058.1"/>
    </source>
</evidence>
<keyword evidence="3" id="KW-0808">Transferase</keyword>
<dbReference type="PANTHER" id="PTHR21064:SF6">
    <property type="entry name" value="AMINOGLYCOSIDE PHOSPHOTRANSFERASE DOMAIN-CONTAINING PROTEIN"/>
    <property type="match status" value="1"/>
</dbReference>
<dbReference type="InterPro" id="IPR011009">
    <property type="entry name" value="Kinase-like_dom_sf"/>
</dbReference>
<comment type="similarity">
    <text evidence="1">Belongs to the pseudomonas-type ThrB family.</text>
</comment>
<protein>
    <submittedName>
        <fullName evidence="3">Aminoglycoside phosphotransferase</fullName>
    </submittedName>
</protein>
<organism evidence="3 4">
    <name type="scientific">Xylanimonas oleitrophica</name>
    <dbReference type="NCBI Taxonomy" id="2607479"/>
    <lineage>
        <taxon>Bacteria</taxon>
        <taxon>Bacillati</taxon>
        <taxon>Actinomycetota</taxon>
        <taxon>Actinomycetes</taxon>
        <taxon>Micrococcales</taxon>
        <taxon>Promicromonosporaceae</taxon>
        <taxon>Xylanimonas</taxon>
    </lineage>
</organism>
<dbReference type="PANTHER" id="PTHR21064">
    <property type="entry name" value="AMINOGLYCOSIDE PHOSPHOTRANSFERASE DOMAIN-CONTAINING PROTEIN-RELATED"/>
    <property type="match status" value="1"/>
</dbReference>